<feature type="transmembrane region" description="Helical" evidence="1">
    <location>
        <begin position="15"/>
        <end position="38"/>
    </location>
</feature>
<dbReference type="PATRIC" id="fig|220754.4.peg.991"/>
<keyword evidence="1" id="KW-0812">Transmembrane</keyword>
<dbReference type="InterPro" id="IPR036259">
    <property type="entry name" value="MFS_trans_sf"/>
</dbReference>
<evidence type="ECO:0000313" key="3">
    <source>
        <dbReference type="Proteomes" id="UP000031972"/>
    </source>
</evidence>
<dbReference type="AlphaFoldDB" id="A0A0C2W393"/>
<keyword evidence="1" id="KW-0472">Membrane</keyword>
<gene>
    <name evidence="2" type="ORF">KR50_09720</name>
</gene>
<name>A0A0C2W393_9BACL</name>
<keyword evidence="1" id="KW-1133">Transmembrane helix</keyword>
<protein>
    <submittedName>
        <fullName evidence="2">Uncharacterized protein</fullName>
    </submittedName>
</protein>
<dbReference type="EMBL" id="JXRR01000008">
    <property type="protein sequence ID" value="KIL51091.1"/>
    <property type="molecule type" value="Genomic_DNA"/>
</dbReference>
<accession>A0A0C2W393</accession>
<reference evidence="2 3" key="1">
    <citation type="submission" date="2015-01" db="EMBL/GenBank/DDBJ databases">
        <title>Jeotgalibacillus campisalis genome sequencing.</title>
        <authorList>
            <person name="Goh K.M."/>
            <person name="Chan K.-G."/>
            <person name="Yaakop A.S."/>
            <person name="Ee R."/>
            <person name="Gan H.M."/>
            <person name="Chan C.S."/>
        </authorList>
    </citation>
    <scope>NUCLEOTIDE SEQUENCE [LARGE SCALE GENOMIC DNA]</scope>
    <source>
        <strain evidence="2 3">SF-57</strain>
    </source>
</reference>
<dbReference type="Proteomes" id="UP000031972">
    <property type="component" value="Unassembled WGS sequence"/>
</dbReference>
<comment type="caution">
    <text evidence="2">The sequence shown here is derived from an EMBL/GenBank/DDBJ whole genome shotgun (WGS) entry which is preliminary data.</text>
</comment>
<dbReference type="SUPFAM" id="SSF103473">
    <property type="entry name" value="MFS general substrate transporter"/>
    <property type="match status" value="1"/>
</dbReference>
<dbReference type="RefSeq" id="WP_052476776.1">
    <property type="nucleotide sequence ID" value="NZ_JXRR01000008.1"/>
</dbReference>
<sequence>MFIAINNEIFLFQDYSFYLFLGVSGIILVSLVMTILFITDRYVVPQMESSPVGKKGSISSVWHIYLQVLKNRVFAALAVANLLFISVDEQLTNFIGIRLSNEFADPVPLVSFLSMQVKGVNLLGILKTENTLIVVAMS</sequence>
<evidence type="ECO:0000313" key="2">
    <source>
        <dbReference type="EMBL" id="KIL51091.1"/>
    </source>
</evidence>
<proteinExistence type="predicted"/>
<keyword evidence="3" id="KW-1185">Reference proteome</keyword>
<evidence type="ECO:0000256" key="1">
    <source>
        <dbReference type="SAM" id="Phobius"/>
    </source>
</evidence>
<organism evidence="2 3">
    <name type="scientific">Jeotgalibacillus campisalis</name>
    <dbReference type="NCBI Taxonomy" id="220754"/>
    <lineage>
        <taxon>Bacteria</taxon>
        <taxon>Bacillati</taxon>
        <taxon>Bacillota</taxon>
        <taxon>Bacilli</taxon>
        <taxon>Bacillales</taxon>
        <taxon>Caryophanaceae</taxon>
        <taxon>Jeotgalibacillus</taxon>
    </lineage>
</organism>
<dbReference type="OrthoDB" id="9793283at2"/>